<dbReference type="PANTHER" id="PTHR35796">
    <property type="entry name" value="HYPOTHETICAL CYTOSOLIC PROTEIN"/>
    <property type="match status" value="1"/>
</dbReference>
<name>A0A8K1C9D5_PYTOL</name>
<gene>
    <name evidence="3" type="ORF">Poli38472_010142</name>
</gene>
<feature type="coiled-coil region" evidence="1">
    <location>
        <begin position="108"/>
        <end position="135"/>
    </location>
</feature>
<reference evidence="3" key="1">
    <citation type="submission" date="2019-03" db="EMBL/GenBank/DDBJ databases">
        <title>Long read genome sequence of the mycoparasitic Pythium oligandrum ATCC 38472 isolated from sugarbeet rhizosphere.</title>
        <authorList>
            <person name="Gaulin E."/>
        </authorList>
    </citation>
    <scope>NUCLEOTIDE SEQUENCE</scope>
    <source>
        <strain evidence="3">ATCC 38472_TT</strain>
    </source>
</reference>
<evidence type="ECO:0000313" key="3">
    <source>
        <dbReference type="EMBL" id="TMW58583.1"/>
    </source>
</evidence>
<keyword evidence="1" id="KW-0175">Coiled coil</keyword>
<feature type="region of interest" description="Disordered" evidence="2">
    <location>
        <begin position="135"/>
        <end position="161"/>
    </location>
</feature>
<dbReference type="Proteomes" id="UP000794436">
    <property type="component" value="Unassembled WGS sequence"/>
</dbReference>
<dbReference type="PANTHER" id="PTHR35796:SF3">
    <property type="entry name" value="BHLH DOMAIN-CONTAINING PROTEIN"/>
    <property type="match status" value="1"/>
</dbReference>
<protein>
    <recommendedName>
        <fullName evidence="5">M96 mating-specific protein family</fullName>
    </recommendedName>
</protein>
<evidence type="ECO:0000256" key="1">
    <source>
        <dbReference type="SAM" id="Coils"/>
    </source>
</evidence>
<evidence type="ECO:0000256" key="2">
    <source>
        <dbReference type="SAM" id="MobiDB-lite"/>
    </source>
</evidence>
<comment type="caution">
    <text evidence="3">The sequence shown here is derived from an EMBL/GenBank/DDBJ whole genome shotgun (WGS) entry which is preliminary data.</text>
</comment>
<keyword evidence="4" id="KW-1185">Reference proteome</keyword>
<dbReference type="EMBL" id="SPLM01000111">
    <property type="protein sequence ID" value="TMW58583.1"/>
    <property type="molecule type" value="Genomic_DNA"/>
</dbReference>
<organism evidence="3 4">
    <name type="scientific">Pythium oligandrum</name>
    <name type="common">Mycoparasitic fungus</name>
    <dbReference type="NCBI Taxonomy" id="41045"/>
    <lineage>
        <taxon>Eukaryota</taxon>
        <taxon>Sar</taxon>
        <taxon>Stramenopiles</taxon>
        <taxon>Oomycota</taxon>
        <taxon>Peronosporomycetes</taxon>
        <taxon>Pythiales</taxon>
        <taxon>Pythiaceae</taxon>
        <taxon>Pythium</taxon>
    </lineage>
</organism>
<evidence type="ECO:0008006" key="5">
    <source>
        <dbReference type="Google" id="ProtNLM"/>
    </source>
</evidence>
<proteinExistence type="predicted"/>
<feature type="compositionally biased region" description="Basic residues" evidence="2">
    <location>
        <begin position="147"/>
        <end position="160"/>
    </location>
</feature>
<accession>A0A8K1C9D5</accession>
<feature type="compositionally biased region" description="Polar residues" evidence="2">
    <location>
        <begin position="135"/>
        <end position="145"/>
    </location>
</feature>
<sequence>MDAEEMAEIAATTQFLEEADGVSLEEDDVSCLLTCLSPLRVESNEEMTSVPSKHDEFFSPEDEQILANEPVWRHGNELTVASPYDAITVQVSTARTFSKRRTDSNKARSERRQELLHLRETVAQLEKDLAALRLQQTPESTQSIAPRQKRERNGTKRHRVQGPWQTIAEHQRKDRQRVEAENVRLRVELDMQIQCARRLERVIRQSLRERSMEACGLHSDDGQSLSNGIAFDDPAVYAALMQYMEMRYMGVDALFERLGILDMEHSHHDTRVCRGEFGMEVEIFHNEVLPVPIDVASSLVWREFAEKMAHIPSRRYYERMREVVFTSEDTLLENIGFKIHFNNRIAHFRILQVLRRYVEADRIVIMWCSNYYAVEYLDQPMSGTVFRRNGCMLFKRPSTLDSNELSIFKMSNFIKPLTDTSFLNPAGEMSRDLIEFLLVEGTSAAAFLYQLIENSLLHEAMRNRRQQLGPL</sequence>
<evidence type="ECO:0000313" key="4">
    <source>
        <dbReference type="Proteomes" id="UP000794436"/>
    </source>
</evidence>
<dbReference type="AlphaFoldDB" id="A0A8K1C9D5"/>